<keyword evidence="4" id="KW-1185">Reference proteome</keyword>
<proteinExistence type="predicted"/>
<keyword evidence="1" id="KW-0175">Coiled coil</keyword>
<gene>
    <name evidence="3" type="ORF">EDD78_11612</name>
</gene>
<keyword evidence="2" id="KW-1133">Transmembrane helix</keyword>
<name>A0A9X8UH26_9FIRM</name>
<feature type="coiled-coil region" evidence="1">
    <location>
        <begin position="166"/>
        <end position="270"/>
    </location>
</feature>
<dbReference type="Proteomes" id="UP000294682">
    <property type="component" value="Unassembled WGS sequence"/>
</dbReference>
<evidence type="ECO:0000313" key="3">
    <source>
        <dbReference type="EMBL" id="TCL41014.1"/>
    </source>
</evidence>
<dbReference type="RefSeq" id="WP_132085279.1">
    <property type="nucleotide sequence ID" value="NZ_SLUK01000016.1"/>
</dbReference>
<dbReference type="CDD" id="cd22265">
    <property type="entry name" value="UDM1_RNF168"/>
    <property type="match status" value="1"/>
</dbReference>
<sequence>MLVAANLILSFCIYSFLGWLCETVYCSLPKGELVNRGFLSGPFCPVYGFGALLVVYLLRPFARLPVLLFLAAVVLTSALEYATGYLLERLFHTKWWDYSKRALNLHGRVCLRNSLLFGLMASFVVLLLDPAVQRLLLRLPEIFSLLLAAAMVCYFVADTVGTVRGILSLQEHLEKLEALREEIREKTRRYHEEFEQNILERREELAESRQERREQMQARIDALTRQLSGMRLSSRHIHRRLLRAFPGMRSQRHQGGLEQMREALEELRCQRRENQK</sequence>
<evidence type="ECO:0000256" key="1">
    <source>
        <dbReference type="SAM" id="Coils"/>
    </source>
</evidence>
<evidence type="ECO:0000256" key="2">
    <source>
        <dbReference type="SAM" id="Phobius"/>
    </source>
</evidence>
<feature type="transmembrane region" description="Helical" evidence="2">
    <location>
        <begin position="37"/>
        <end position="58"/>
    </location>
</feature>
<accession>A0A9X8UH26</accession>
<dbReference type="Pfam" id="PF06541">
    <property type="entry name" value="ABC_trans_CmpB"/>
    <property type="match status" value="1"/>
</dbReference>
<feature type="transmembrane region" description="Helical" evidence="2">
    <location>
        <begin position="6"/>
        <end position="25"/>
    </location>
</feature>
<reference evidence="3 4" key="1">
    <citation type="submission" date="2019-03" db="EMBL/GenBank/DDBJ databases">
        <title>Genomic Encyclopedia of Type Strains, Phase IV (KMG-IV): sequencing the most valuable type-strain genomes for metagenomic binning, comparative biology and taxonomic classification.</title>
        <authorList>
            <person name="Goeker M."/>
        </authorList>
    </citation>
    <scope>NUCLEOTIDE SEQUENCE [LARGE SCALE GENOMIC DNA]</scope>
    <source>
        <strain evidence="3 4">DSM 100433</strain>
    </source>
</reference>
<dbReference type="AlphaFoldDB" id="A0A9X8UH26"/>
<feature type="transmembrane region" description="Helical" evidence="2">
    <location>
        <begin position="143"/>
        <end position="167"/>
    </location>
</feature>
<keyword evidence="2" id="KW-0812">Transmembrane</keyword>
<evidence type="ECO:0000313" key="4">
    <source>
        <dbReference type="Proteomes" id="UP000294682"/>
    </source>
</evidence>
<dbReference type="InterPro" id="IPR010540">
    <property type="entry name" value="CmpB_TMEM229"/>
</dbReference>
<dbReference type="EMBL" id="SLUK01000016">
    <property type="protein sequence ID" value="TCL41014.1"/>
    <property type="molecule type" value="Genomic_DNA"/>
</dbReference>
<organism evidence="3 4">
    <name type="scientific">Harryflintia acetispora</name>
    <dbReference type="NCBI Taxonomy" id="1849041"/>
    <lineage>
        <taxon>Bacteria</taxon>
        <taxon>Bacillati</taxon>
        <taxon>Bacillota</taxon>
        <taxon>Clostridia</taxon>
        <taxon>Eubacteriales</taxon>
        <taxon>Oscillospiraceae</taxon>
        <taxon>Harryflintia</taxon>
    </lineage>
</organism>
<feature type="transmembrane region" description="Helical" evidence="2">
    <location>
        <begin position="109"/>
        <end position="128"/>
    </location>
</feature>
<comment type="caution">
    <text evidence="3">The sequence shown here is derived from an EMBL/GenBank/DDBJ whole genome shotgun (WGS) entry which is preliminary data.</text>
</comment>
<protein>
    <submittedName>
        <fullName evidence="3">Membrane protein</fullName>
    </submittedName>
</protein>
<feature type="transmembrane region" description="Helical" evidence="2">
    <location>
        <begin position="64"/>
        <end position="88"/>
    </location>
</feature>
<keyword evidence="2" id="KW-0472">Membrane</keyword>